<dbReference type="RefSeq" id="WP_379260913.1">
    <property type="nucleotide sequence ID" value="NZ_JBHUMJ010000002.1"/>
</dbReference>
<dbReference type="Pfam" id="PF13023">
    <property type="entry name" value="HD_3"/>
    <property type="match status" value="1"/>
</dbReference>
<dbReference type="EMBL" id="JBHUMJ010000002">
    <property type="protein sequence ID" value="MFD2700043.1"/>
    <property type="molecule type" value="Genomic_DNA"/>
</dbReference>
<proteinExistence type="predicted"/>
<comment type="caution">
    <text evidence="4">The sequence shown here is derived from an EMBL/GenBank/DDBJ whole genome shotgun (WGS) entry which is preliminary data.</text>
</comment>
<gene>
    <name evidence="4" type="ORF">ACFSVM_06155</name>
</gene>
<dbReference type="EC" id="3.1.-.-" evidence="4"/>
<dbReference type="SUPFAM" id="SSF109604">
    <property type="entry name" value="HD-domain/PDEase-like"/>
    <property type="match status" value="1"/>
</dbReference>
<evidence type="ECO:0000259" key="3">
    <source>
        <dbReference type="Pfam" id="PF13023"/>
    </source>
</evidence>
<evidence type="ECO:0000256" key="1">
    <source>
        <dbReference type="ARBA" id="ARBA00022723"/>
    </source>
</evidence>
<reference evidence="5" key="1">
    <citation type="journal article" date="2019" name="Int. J. Syst. Evol. Microbiol.">
        <title>The Global Catalogue of Microorganisms (GCM) 10K type strain sequencing project: providing services to taxonomists for standard genome sequencing and annotation.</title>
        <authorList>
            <consortium name="The Broad Institute Genomics Platform"/>
            <consortium name="The Broad Institute Genome Sequencing Center for Infectious Disease"/>
            <person name="Wu L."/>
            <person name="Ma J."/>
        </authorList>
    </citation>
    <scope>NUCLEOTIDE SEQUENCE [LARGE SCALE GENOMIC DNA]</scope>
    <source>
        <strain evidence="5">KCTC 33849</strain>
    </source>
</reference>
<evidence type="ECO:0000313" key="5">
    <source>
        <dbReference type="Proteomes" id="UP001597540"/>
    </source>
</evidence>
<keyword evidence="2 4" id="KW-0378">Hydrolase</keyword>
<dbReference type="InterPro" id="IPR039356">
    <property type="entry name" value="YfbR/HDDC2"/>
</dbReference>
<evidence type="ECO:0000256" key="2">
    <source>
        <dbReference type="ARBA" id="ARBA00022801"/>
    </source>
</evidence>
<name>A0ABW5SLB5_9BACL</name>
<dbReference type="InterPro" id="IPR006674">
    <property type="entry name" value="HD_domain"/>
</dbReference>
<keyword evidence="1" id="KW-0479">Metal-binding</keyword>
<dbReference type="GO" id="GO:0016787">
    <property type="term" value="F:hydrolase activity"/>
    <property type="evidence" value="ECO:0007669"/>
    <property type="project" value="UniProtKB-KW"/>
</dbReference>
<organism evidence="4 5">
    <name type="scientific">Paenibacillus shunpengii</name>
    <dbReference type="NCBI Taxonomy" id="2054424"/>
    <lineage>
        <taxon>Bacteria</taxon>
        <taxon>Bacillati</taxon>
        <taxon>Bacillota</taxon>
        <taxon>Bacilli</taxon>
        <taxon>Bacillales</taxon>
        <taxon>Paenibacillaceae</taxon>
        <taxon>Paenibacillus</taxon>
    </lineage>
</organism>
<dbReference type="PANTHER" id="PTHR11845">
    <property type="entry name" value="5'-DEOXYNUCLEOTIDASE HDDC2"/>
    <property type="match status" value="1"/>
</dbReference>
<sequence length="198" mass="22696">MSIERVAKQIEFIREIDELKHVLRQSYLMNGSRRENDAEHTWHIAVMALLLKEHAIDDQLDLKRVVHMLLIHDLVEIDAGDTFAYDVKGYEDKWDREVAAAKRIFGLLPDEQASEWMNLWLEFEEGLTNEAKYAAAMDRLHPVLHNFYTEGKAWRAHQVSVSAVKARVAVIAEASPVLADYAASLLEQAVEKGYLLPE</sequence>
<accession>A0ABW5SLB5</accession>
<dbReference type="Proteomes" id="UP001597540">
    <property type="component" value="Unassembled WGS sequence"/>
</dbReference>
<feature type="domain" description="HD" evidence="3">
    <location>
        <begin position="16"/>
        <end position="174"/>
    </location>
</feature>
<dbReference type="PANTHER" id="PTHR11845:SF13">
    <property type="entry name" value="5'-DEOXYNUCLEOTIDASE HDDC2"/>
    <property type="match status" value="1"/>
</dbReference>
<keyword evidence="5" id="KW-1185">Reference proteome</keyword>
<protein>
    <submittedName>
        <fullName evidence="4">HD domain-containing protein</fullName>
        <ecNumber evidence="4">3.1.-.-</ecNumber>
    </submittedName>
</protein>
<evidence type="ECO:0000313" key="4">
    <source>
        <dbReference type="EMBL" id="MFD2700043.1"/>
    </source>
</evidence>
<dbReference type="Gene3D" id="1.10.3210.10">
    <property type="entry name" value="Hypothetical protein af1432"/>
    <property type="match status" value="1"/>
</dbReference>